<sequence length="241" mass="27387">MDDLQQCDASDSDSDSDYMEGVEGSQSDSDSGDVYVPDFIQSQPIGLPTKDASLLLPVSINPVGLPEFWCQRMHVFFYPTVRPDQETGLLNLMHKIKLPLPQLEAELFFTDLPVDESDNYRGGTQIAGPKPDQNYKFTGEDALELFVFISRNHLMHPWVFDPISVFFLLSRDSFVYNSELWLAPALRTLDYLVWRPNFPGTVGSTQPPVDQRPSTKGQKRNTSKRNKKENARKEPNIEEGR</sequence>
<dbReference type="Proteomes" id="UP001221757">
    <property type="component" value="Unassembled WGS sequence"/>
</dbReference>
<dbReference type="AlphaFoldDB" id="A0AAD7GCF7"/>
<gene>
    <name evidence="2" type="ORF">B0H17DRAFT_1135874</name>
</gene>
<organism evidence="2 3">
    <name type="scientific">Mycena rosella</name>
    <name type="common">Pink bonnet</name>
    <name type="synonym">Agaricus rosellus</name>
    <dbReference type="NCBI Taxonomy" id="1033263"/>
    <lineage>
        <taxon>Eukaryota</taxon>
        <taxon>Fungi</taxon>
        <taxon>Dikarya</taxon>
        <taxon>Basidiomycota</taxon>
        <taxon>Agaricomycotina</taxon>
        <taxon>Agaricomycetes</taxon>
        <taxon>Agaricomycetidae</taxon>
        <taxon>Agaricales</taxon>
        <taxon>Marasmiineae</taxon>
        <taxon>Mycenaceae</taxon>
        <taxon>Mycena</taxon>
    </lineage>
</organism>
<dbReference type="EMBL" id="JARKIE010000082">
    <property type="protein sequence ID" value="KAJ7688033.1"/>
    <property type="molecule type" value="Genomic_DNA"/>
</dbReference>
<evidence type="ECO:0000256" key="1">
    <source>
        <dbReference type="SAM" id="MobiDB-lite"/>
    </source>
</evidence>
<reference evidence="2" key="1">
    <citation type="submission" date="2023-03" db="EMBL/GenBank/DDBJ databases">
        <title>Massive genome expansion in bonnet fungi (Mycena s.s.) driven by repeated elements and novel gene families across ecological guilds.</title>
        <authorList>
            <consortium name="Lawrence Berkeley National Laboratory"/>
            <person name="Harder C.B."/>
            <person name="Miyauchi S."/>
            <person name="Viragh M."/>
            <person name="Kuo A."/>
            <person name="Thoen E."/>
            <person name="Andreopoulos B."/>
            <person name="Lu D."/>
            <person name="Skrede I."/>
            <person name="Drula E."/>
            <person name="Henrissat B."/>
            <person name="Morin E."/>
            <person name="Kohler A."/>
            <person name="Barry K."/>
            <person name="LaButti K."/>
            <person name="Morin E."/>
            <person name="Salamov A."/>
            <person name="Lipzen A."/>
            <person name="Mereny Z."/>
            <person name="Hegedus B."/>
            <person name="Baldrian P."/>
            <person name="Stursova M."/>
            <person name="Weitz H."/>
            <person name="Taylor A."/>
            <person name="Grigoriev I.V."/>
            <person name="Nagy L.G."/>
            <person name="Martin F."/>
            <person name="Kauserud H."/>
        </authorList>
    </citation>
    <scope>NUCLEOTIDE SEQUENCE</scope>
    <source>
        <strain evidence="2">CBHHK067</strain>
    </source>
</reference>
<keyword evidence="3" id="KW-1185">Reference proteome</keyword>
<proteinExistence type="predicted"/>
<evidence type="ECO:0000313" key="3">
    <source>
        <dbReference type="Proteomes" id="UP001221757"/>
    </source>
</evidence>
<evidence type="ECO:0000313" key="2">
    <source>
        <dbReference type="EMBL" id="KAJ7688033.1"/>
    </source>
</evidence>
<feature type="region of interest" description="Disordered" evidence="1">
    <location>
        <begin position="202"/>
        <end position="241"/>
    </location>
</feature>
<protein>
    <submittedName>
        <fullName evidence="2">Uncharacterized protein</fullName>
    </submittedName>
</protein>
<feature type="compositionally biased region" description="Acidic residues" evidence="1">
    <location>
        <begin position="1"/>
        <end position="20"/>
    </location>
</feature>
<comment type="caution">
    <text evidence="2">The sequence shown here is derived from an EMBL/GenBank/DDBJ whole genome shotgun (WGS) entry which is preliminary data.</text>
</comment>
<feature type="compositionally biased region" description="Polar residues" evidence="1">
    <location>
        <begin position="202"/>
        <end position="216"/>
    </location>
</feature>
<accession>A0AAD7GCF7</accession>
<name>A0AAD7GCF7_MYCRO</name>
<feature type="compositionally biased region" description="Basic residues" evidence="1">
    <location>
        <begin position="217"/>
        <end position="227"/>
    </location>
</feature>
<feature type="region of interest" description="Disordered" evidence="1">
    <location>
        <begin position="1"/>
        <end position="34"/>
    </location>
</feature>
<feature type="compositionally biased region" description="Basic and acidic residues" evidence="1">
    <location>
        <begin position="228"/>
        <end position="241"/>
    </location>
</feature>